<dbReference type="PANTHER" id="PTHR43022:SF1">
    <property type="entry name" value="PROTEIN SMF"/>
    <property type="match status" value="1"/>
</dbReference>
<dbReference type="GO" id="GO:0009294">
    <property type="term" value="P:DNA-mediated transformation"/>
    <property type="evidence" value="ECO:0007669"/>
    <property type="project" value="InterPro"/>
</dbReference>
<dbReference type="Proteomes" id="UP000186098">
    <property type="component" value="Unassembled WGS sequence"/>
</dbReference>
<comment type="similarity">
    <text evidence="1">Belongs to the DprA/Smf family.</text>
</comment>
<dbReference type="STRING" id="407234.SAMN05421795_107137"/>
<dbReference type="NCBIfam" id="TIGR00732">
    <property type="entry name" value="dprA"/>
    <property type="match status" value="1"/>
</dbReference>
<evidence type="ECO:0000259" key="4">
    <source>
        <dbReference type="Pfam" id="PF17782"/>
    </source>
</evidence>
<dbReference type="InterPro" id="IPR003488">
    <property type="entry name" value="DprA"/>
</dbReference>
<dbReference type="InterPro" id="IPR057666">
    <property type="entry name" value="DrpA_SLOG"/>
</dbReference>
<dbReference type="Pfam" id="PF17782">
    <property type="entry name" value="WHD_DprA"/>
    <property type="match status" value="1"/>
</dbReference>
<gene>
    <name evidence="5" type="ORF">SAMN05421795_107137</name>
</gene>
<dbReference type="Gene3D" id="3.40.50.450">
    <property type="match status" value="1"/>
</dbReference>
<protein>
    <submittedName>
        <fullName evidence="5">DNA processing protein</fullName>
    </submittedName>
</protein>
<dbReference type="PANTHER" id="PTHR43022">
    <property type="entry name" value="PROTEIN SMF"/>
    <property type="match status" value="1"/>
</dbReference>
<name>A0A1N7MHH2_9RHOB</name>
<evidence type="ECO:0000259" key="3">
    <source>
        <dbReference type="Pfam" id="PF02481"/>
    </source>
</evidence>
<organism evidence="5 6">
    <name type="scientific">Phaeovulum vinaykumarii</name>
    <dbReference type="NCBI Taxonomy" id="407234"/>
    <lineage>
        <taxon>Bacteria</taxon>
        <taxon>Pseudomonadati</taxon>
        <taxon>Pseudomonadota</taxon>
        <taxon>Alphaproteobacteria</taxon>
        <taxon>Rhodobacterales</taxon>
        <taxon>Paracoccaceae</taxon>
        <taxon>Phaeovulum</taxon>
    </lineage>
</organism>
<feature type="compositionally biased region" description="Low complexity" evidence="2">
    <location>
        <begin position="315"/>
        <end position="334"/>
    </location>
</feature>
<feature type="domain" description="DprA winged helix" evidence="4">
    <location>
        <begin position="356"/>
        <end position="415"/>
    </location>
</feature>
<evidence type="ECO:0000256" key="1">
    <source>
        <dbReference type="ARBA" id="ARBA00006525"/>
    </source>
</evidence>
<evidence type="ECO:0000313" key="6">
    <source>
        <dbReference type="Proteomes" id="UP000186098"/>
    </source>
</evidence>
<dbReference type="EMBL" id="FTOM01000007">
    <property type="protein sequence ID" value="SIS85576.1"/>
    <property type="molecule type" value="Genomic_DNA"/>
</dbReference>
<accession>A0A1N7MHH2</accession>
<proteinExistence type="inferred from homology"/>
<dbReference type="RefSeq" id="WP_076366882.1">
    <property type="nucleotide sequence ID" value="NZ_FTOM01000007.1"/>
</dbReference>
<dbReference type="Pfam" id="PF02481">
    <property type="entry name" value="DNA_processg_A"/>
    <property type="match status" value="1"/>
</dbReference>
<dbReference type="Pfam" id="PF21102">
    <property type="entry name" value="DprA_N"/>
    <property type="match status" value="1"/>
</dbReference>
<dbReference type="SUPFAM" id="SSF102405">
    <property type="entry name" value="MCP/YpsA-like"/>
    <property type="match status" value="1"/>
</dbReference>
<dbReference type="OrthoDB" id="9785707at2"/>
<dbReference type="InterPro" id="IPR036388">
    <property type="entry name" value="WH-like_DNA-bd_sf"/>
</dbReference>
<feature type="region of interest" description="Disordered" evidence="2">
    <location>
        <begin position="298"/>
        <end position="367"/>
    </location>
</feature>
<keyword evidence="6" id="KW-1185">Reference proteome</keyword>
<sequence>MKTGLFSFPTPFTPPTTEENDLCSLRLIRSPRIGAATFHRLVAEHGSAAAALAELPERARGAGLSGYSPCSESEARAELRAGHAAGARLIVAGDPLYPQNLAMLADAPPVLWALGNPALLAGPAVAVVGARAASSLGLRMARLLGRELGEAGLRVVSGLARGIDTAAHEASLPTGTIAVMAGGVDVVYPPENHALFQRLREIGLILSEQPWGLRPTAAHFPRRNRIVAGLSAGVVVVEAAPRSGSLITARLAAEQGREVMAVPGHPLDGRAGGCNALLRDGATLVRGAQDVLAALGPLAVAPPPPEDAHHDDAPATDTPPDNAPKTNDPAAAAPLRRRARVDYGPGADNAAPPNAAPPCPAGADTAPGPRILAHLGAAPVAEDQLARDLGLAPEALSVALLELELDGRIERQPGGLVARRG</sequence>
<dbReference type="InterPro" id="IPR041614">
    <property type="entry name" value="DprA_WH"/>
</dbReference>
<evidence type="ECO:0000313" key="5">
    <source>
        <dbReference type="EMBL" id="SIS85576.1"/>
    </source>
</evidence>
<dbReference type="Gene3D" id="1.10.10.10">
    <property type="entry name" value="Winged helix-like DNA-binding domain superfamily/Winged helix DNA-binding domain"/>
    <property type="match status" value="1"/>
</dbReference>
<dbReference type="AlphaFoldDB" id="A0A1N7MHH2"/>
<reference evidence="6" key="1">
    <citation type="submission" date="2017-01" db="EMBL/GenBank/DDBJ databases">
        <authorList>
            <person name="Varghese N."/>
            <person name="Submissions S."/>
        </authorList>
    </citation>
    <scope>NUCLEOTIDE SEQUENCE [LARGE SCALE GENOMIC DNA]</scope>
    <source>
        <strain evidence="6">DSM 18714</strain>
    </source>
</reference>
<feature type="domain" description="Smf/DprA SLOG" evidence="3">
    <location>
        <begin position="89"/>
        <end position="295"/>
    </location>
</feature>
<evidence type="ECO:0000256" key="2">
    <source>
        <dbReference type="SAM" id="MobiDB-lite"/>
    </source>
</evidence>